<sequence>MLQDYISDSKWQQTTLTPPPVALTLRLGRFLESESSFSPPIAATRPLACRIGILPSSASLSRT</sequence>
<reference evidence="1 2" key="1">
    <citation type="journal article" date="2019" name="G3 (Bethesda)">
        <title>Sequencing of a Wild Apple (Malus baccata) Genome Unravels the Differences Between Cultivated and Wild Apple Species Regarding Disease Resistance and Cold Tolerance.</title>
        <authorList>
            <person name="Chen X."/>
        </authorList>
    </citation>
    <scope>NUCLEOTIDE SEQUENCE [LARGE SCALE GENOMIC DNA]</scope>
    <source>
        <strain evidence="2">cv. Shandingzi</strain>
        <tissue evidence="1">Leaves</tissue>
    </source>
</reference>
<dbReference type="Proteomes" id="UP000315295">
    <property type="component" value="Unassembled WGS sequence"/>
</dbReference>
<dbReference type="AlphaFoldDB" id="A0A540NTJ1"/>
<comment type="caution">
    <text evidence="1">The sequence shown here is derived from an EMBL/GenBank/DDBJ whole genome shotgun (WGS) entry which is preliminary data.</text>
</comment>
<gene>
    <name evidence="1" type="ORF">C1H46_000283</name>
</gene>
<evidence type="ECO:0000313" key="1">
    <source>
        <dbReference type="EMBL" id="TQE14364.1"/>
    </source>
</evidence>
<evidence type="ECO:0000313" key="2">
    <source>
        <dbReference type="Proteomes" id="UP000315295"/>
    </source>
</evidence>
<name>A0A540NTJ1_MALBA</name>
<dbReference type="EMBL" id="VIEB01000005">
    <property type="protein sequence ID" value="TQE14364.1"/>
    <property type="molecule type" value="Genomic_DNA"/>
</dbReference>
<accession>A0A540NTJ1</accession>
<protein>
    <submittedName>
        <fullName evidence="1">Uncharacterized protein</fullName>
    </submittedName>
</protein>
<organism evidence="1 2">
    <name type="scientific">Malus baccata</name>
    <name type="common">Siberian crab apple</name>
    <name type="synonym">Pyrus baccata</name>
    <dbReference type="NCBI Taxonomy" id="106549"/>
    <lineage>
        <taxon>Eukaryota</taxon>
        <taxon>Viridiplantae</taxon>
        <taxon>Streptophyta</taxon>
        <taxon>Embryophyta</taxon>
        <taxon>Tracheophyta</taxon>
        <taxon>Spermatophyta</taxon>
        <taxon>Magnoliopsida</taxon>
        <taxon>eudicotyledons</taxon>
        <taxon>Gunneridae</taxon>
        <taxon>Pentapetalae</taxon>
        <taxon>rosids</taxon>
        <taxon>fabids</taxon>
        <taxon>Rosales</taxon>
        <taxon>Rosaceae</taxon>
        <taxon>Amygdaloideae</taxon>
        <taxon>Maleae</taxon>
        <taxon>Malus</taxon>
    </lineage>
</organism>
<proteinExistence type="predicted"/>
<keyword evidence="2" id="KW-1185">Reference proteome</keyword>